<evidence type="ECO:0000256" key="4">
    <source>
        <dbReference type="ARBA" id="ARBA00022729"/>
    </source>
</evidence>
<dbReference type="InterPro" id="IPR052451">
    <property type="entry name" value="Ser/Thr_kinase-like"/>
</dbReference>
<evidence type="ECO:0000256" key="8">
    <source>
        <dbReference type="ARBA" id="ARBA00023170"/>
    </source>
</evidence>
<dbReference type="InterPro" id="IPR013210">
    <property type="entry name" value="LRR_N_plant-typ"/>
</dbReference>
<proteinExistence type="predicted"/>
<keyword evidence="3" id="KW-0812">Transmembrane</keyword>
<evidence type="ECO:0000256" key="3">
    <source>
        <dbReference type="ARBA" id="ARBA00022692"/>
    </source>
</evidence>
<evidence type="ECO:0000313" key="11">
    <source>
        <dbReference type="Proteomes" id="UP000188268"/>
    </source>
</evidence>
<gene>
    <name evidence="10" type="ORF">CCACVL1_10529</name>
</gene>
<keyword evidence="7" id="KW-0472">Membrane</keyword>
<organism evidence="10 11">
    <name type="scientific">Corchorus capsularis</name>
    <name type="common">Jute</name>
    <dbReference type="NCBI Taxonomy" id="210143"/>
    <lineage>
        <taxon>Eukaryota</taxon>
        <taxon>Viridiplantae</taxon>
        <taxon>Streptophyta</taxon>
        <taxon>Embryophyta</taxon>
        <taxon>Tracheophyta</taxon>
        <taxon>Spermatophyta</taxon>
        <taxon>Magnoliopsida</taxon>
        <taxon>eudicotyledons</taxon>
        <taxon>Gunneridae</taxon>
        <taxon>Pentapetalae</taxon>
        <taxon>rosids</taxon>
        <taxon>malvids</taxon>
        <taxon>Malvales</taxon>
        <taxon>Malvaceae</taxon>
        <taxon>Grewioideae</taxon>
        <taxon>Apeibeae</taxon>
        <taxon>Corchorus</taxon>
    </lineage>
</organism>
<keyword evidence="5" id="KW-0677">Repeat</keyword>
<keyword evidence="4" id="KW-0732">Signal</keyword>
<dbReference type="Proteomes" id="UP000188268">
    <property type="component" value="Unassembled WGS sequence"/>
</dbReference>
<comment type="subcellular location">
    <subcellularLocation>
        <location evidence="1">Membrane</location>
        <topology evidence="1">Single-pass membrane protein</topology>
    </subcellularLocation>
</comment>
<dbReference type="InterPro" id="IPR032675">
    <property type="entry name" value="LRR_dom_sf"/>
</dbReference>
<keyword evidence="8" id="KW-0675">Receptor</keyword>
<dbReference type="FunFam" id="3.80.10.10:FF:000129">
    <property type="entry name" value="Leucine-rich repeat receptor-like kinase"/>
    <property type="match status" value="1"/>
</dbReference>
<protein>
    <recommendedName>
        <fullName evidence="9">Leucine-rich repeat-containing N-terminal plant-type domain-containing protein</fullName>
    </recommendedName>
</protein>
<dbReference type="InterPro" id="IPR001611">
    <property type="entry name" value="Leu-rich_rpt"/>
</dbReference>
<keyword evidence="6" id="KW-1133">Transmembrane helix</keyword>
<dbReference type="Gene3D" id="3.80.10.10">
    <property type="entry name" value="Ribonuclease Inhibitor"/>
    <property type="match status" value="1"/>
</dbReference>
<comment type="caution">
    <text evidence="10">The sequence shown here is derived from an EMBL/GenBank/DDBJ whole genome shotgun (WGS) entry which is preliminary data.</text>
</comment>
<dbReference type="OMA" id="DACTWFR"/>
<dbReference type="Gramene" id="OMO84972">
    <property type="protein sequence ID" value="OMO84972"/>
    <property type="gene ID" value="CCACVL1_10529"/>
</dbReference>
<feature type="domain" description="Leucine-rich repeat-containing N-terminal plant-type" evidence="9">
    <location>
        <begin position="26"/>
        <end position="65"/>
    </location>
</feature>
<evidence type="ECO:0000256" key="6">
    <source>
        <dbReference type="ARBA" id="ARBA00022989"/>
    </source>
</evidence>
<dbReference type="Pfam" id="PF00560">
    <property type="entry name" value="LRR_1"/>
    <property type="match status" value="2"/>
</dbReference>
<evidence type="ECO:0000313" key="10">
    <source>
        <dbReference type="EMBL" id="OMO84972.1"/>
    </source>
</evidence>
<dbReference type="SUPFAM" id="SSF52058">
    <property type="entry name" value="L domain-like"/>
    <property type="match status" value="1"/>
</dbReference>
<dbReference type="STRING" id="210143.A0A1R3IQX1"/>
<dbReference type="AlphaFoldDB" id="A0A1R3IQX1"/>
<reference evidence="10 11" key="1">
    <citation type="submission" date="2013-09" db="EMBL/GenBank/DDBJ databases">
        <title>Corchorus capsularis genome sequencing.</title>
        <authorList>
            <person name="Alam M."/>
            <person name="Haque M.S."/>
            <person name="Islam M.S."/>
            <person name="Emdad E.M."/>
            <person name="Islam M.M."/>
            <person name="Ahmed B."/>
            <person name="Halim A."/>
            <person name="Hossen Q.M.M."/>
            <person name="Hossain M.Z."/>
            <person name="Ahmed R."/>
            <person name="Khan M.M."/>
            <person name="Islam R."/>
            <person name="Rashid M.M."/>
            <person name="Khan S.A."/>
            <person name="Rahman M.S."/>
            <person name="Alam M."/>
        </authorList>
    </citation>
    <scope>NUCLEOTIDE SEQUENCE [LARGE SCALE GENOMIC DNA]</scope>
    <source>
        <strain evidence="11">cv. CVL-1</strain>
        <tissue evidence="10">Whole seedling</tissue>
    </source>
</reference>
<evidence type="ECO:0000256" key="5">
    <source>
        <dbReference type="ARBA" id="ARBA00022737"/>
    </source>
</evidence>
<name>A0A1R3IQX1_COCAP</name>
<dbReference type="PANTHER" id="PTHR48008">
    <property type="entry name" value="LEUCINE-RICH REPEAT RECEPTOR-LIKE PROTEIN KINASE IMK3-RELATED"/>
    <property type="match status" value="1"/>
</dbReference>
<keyword evidence="11" id="KW-1185">Reference proteome</keyword>
<evidence type="ECO:0000256" key="7">
    <source>
        <dbReference type="ARBA" id="ARBA00023136"/>
    </source>
</evidence>
<evidence type="ECO:0000259" key="9">
    <source>
        <dbReference type="Pfam" id="PF08263"/>
    </source>
</evidence>
<keyword evidence="2" id="KW-0433">Leucine-rich repeat</keyword>
<evidence type="ECO:0000256" key="1">
    <source>
        <dbReference type="ARBA" id="ARBA00004167"/>
    </source>
</evidence>
<dbReference type="EMBL" id="AWWV01009655">
    <property type="protein sequence ID" value="OMO84972.1"/>
    <property type="molecule type" value="Genomic_DNA"/>
</dbReference>
<dbReference type="PANTHER" id="PTHR48008:SF2">
    <property type="entry name" value="PROBABLY INACTIVE LEUCINE-RICH REPEAT RECEPTOR-LIKE PROTEIN KINASE IMK2"/>
    <property type="match status" value="1"/>
</dbReference>
<evidence type="ECO:0000256" key="2">
    <source>
        <dbReference type="ARBA" id="ARBA00022614"/>
    </source>
</evidence>
<dbReference type="GO" id="GO:0016020">
    <property type="term" value="C:membrane"/>
    <property type="evidence" value="ECO:0007669"/>
    <property type="project" value="UniProtKB-SubCell"/>
</dbReference>
<sequence>MSHTATLFKLVSVSAQHWDGVIVTQADYQSLRAIKHEFIDFRGFLRSWNDSGYGVCSGGWAGIKCLKGQVIAIQLPWRGLGGRISEKIGQLQALRKLSLHDNVLGGPVPRSLGFLPNLRGIYLFNNRLSGSIPPSVALDP</sequence>
<accession>A0A1R3IQX1</accession>
<dbReference type="Pfam" id="PF08263">
    <property type="entry name" value="LRRNT_2"/>
    <property type="match status" value="1"/>
</dbReference>
<dbReference type="OrthoDB" id="1890790at2759"/>